<dbReference type="RefSeq" id="WP_014704371.1">
    <property type="nucleotide sequence ID" value="NC_017856.1"/>
</dbReference>
<gene>
    <name evidence="13" type="ordered locus">Q7C_1810</name>
</gene>
<comment type="cofactor">
    <cofactor evidence="1">
        <name>Mg(2+)</name>
        <dbReference type="ChEBI" id="CHEBI:18420"/>
    </cofactor>
</comment>
<feature type="domain" description="Ppx/GppA phosphatase C-terminal" evidence="12">
    <location>
        <begin position="315"/>
        <end position="488"/>
    </location>
</feature>
<keyword evidence="14" id="KW-1185">Reference proteome</keyword>
<dbReference type="STRING" id="754477.Q7C_1810"/>
<dbReference type="InterPro" id="IPR050273">
    <property type="entry name" value="GppA/Ppx_hydrolase"/>
</dbReference>
<evidence type="ECO:0000256" key="8">
    <source>
        <dbReference type="ARBA" id="ARBA00022801"/>
    </source>
</evidence>
<dbReference type="HOGENOM" id="CLU_025908_4_0_6"/>
<dbReference type="SUPFAM" id="SSF109604">
    <property type="entry name" value="HD-domain/PDEase-like"/>
    <property type="match status" value="1"/>
</dbReference>
<name>I1YJ58_METFJ</name>
<evidence type="ECO:0000313" key="13">
    <source>
        <dbReference type="EMBL" id="AFJ02951.1"/>
    </source>
</evidence>
<dbReference type="FunFam" id="3.30.420.40:FF:000023">
    <property type="entry name" value="Guanosine-5'-triphosphate,3'-diphosphate pyrophosphatase"/>
    <property type="match status" value="1"/>
</dbReference>
<dbReference type="eggNOG" id="COG0248">
    <property type="taxonomic scope" value="Bacteria"/>
</dbReference>
<dbReference type="InterPro" id="IPR030673">
    <property type="entry name" value="PyroPPase_GppA_Ppx"/>
</dbReference>
<dbReference type="InterPro" id="IPR043129">
    <property type="entry name" value="ATPase_NBD"/>
</dbReference>
<keyword evidence="8 13" id="KW-0378">Hydrolase</keyword>
<comment type="subunit">
    <text evidence="4">Homodimer.</text>
</comment>
<dbReference type="InterPro" id="IPR022371">
    <property type="entry name" value="Exopolyphosphatase"/>
</dbReference>
<protein>
    <recommendedName>
        <fullName evidence="6">Exopolyphosphatase</fullName>
        <ecNumber evidence="5">3.6.1.11</ecNumber>
    </recommendedName>
</protein>
<evidence type="ECO:0000259" key="12">
    <source>
        <dbReference type="Pfam" id="PF21447"/>
    </source>
</evidence>
<evidence type="ECO:0000256" key="4">
    <source>
        <dbReference type="ARBA" id="ARBA00011738"/>
    </source>
</evidence>
<dbReference type="PIRSF" id="PIRSF001267">
    <property type="entry name" value="Pyrophosphatase_GppA_Ppx"/>
    <property type="match status" value="1"/>
</dbReference>
<comment type="similarity">
    <text evidence="3">Belongs to the GppA/Ppx family.</text>
</comment>
<organism evidence="13 14">
    <name type="scientific">Methylophaga frappieri (strain ATCC BAA-2434 / DSM 25690 / JAM7)</name>
    <dbReference type="NCBI Taxonomy" id="754477"/>
    <lineage>
        <taxon>Bacteria</taxon>
        <taxon>Pseudomonadati</taxon>
        <taxon>Pseudomonadota</taxon>
        <taxon>Gammaproteobacteria</taxon>
        <taxon>Thiotrichales</taxon>
        <taxon>Piscirickettsiaceae</taxon>
        <taxon>Methylophaga</taxon>
    </lineage>
</organism>
<dbReference type="GO" id="GO:0004309">
    <property type="term" value="F:exopolyphosphatase activity"/>
    <property type="evidence" value="ECO:0007669"/>
    <property type="project" value="UniProtKB-EC"/>
</dbReference>
<evidence type="ECO:0000256" key="6">
    <source>
        <dbReference type="ARBA" id="ARBA00020416"/>
    </source>
</evidence>
<comment type="catalytic activity">
    <reaction evidence="10">
        <text>[phosphate](n) + H2O = [phosphate](n-1) + phosphate + H(+)</text>
        <dbReference type="Rhea" id="RHEA:21528"/>
        <dbReference type="Rhea" id="RHEA-COMP:9859"/>
        <dbReference type="Rhea" id="RHEA-COMP:14279"/>
        <dbReference type="ChEBI" id="CHEBI:15377"/>
        <dbReference type="ChEBI" id="CHEBI:15378"/>
        <dbReference type="ChEBI" id="CHEBI:16838"/>
        <dbReference type="ChEBI" id="CHEBI:43474"/>
        <dbReference type="EC" id="3.6.1.11"/>
    </reaction>
</comment>
<proteinExistence type="inferred from homology"/>
<dbReference type="AlphaFoldDB" id="I1YJ58"/>
<evidence type="ECO:0000256" key="1">
    <source>
        <dbReference type="ARBA" id="ARBA00001946"/>
    </source>
</evidence>
<dbReference type="Pfam" id="PF02541">
    <property type="entry name" value="Ppx-GppA"/>
    <property type="match status" value="1"/>
</dbReference>
<feature type="domain" description="Ppx/GppA phosphatase N-terminal" evidence="11">
    <location>
        <begin position="24"/>
        <end position="305"/>
    </location>
</feature>
<dbReference type="Gene3D" id="1.10.3210.10">
    <property type="entry name" value="Hypothetical protein af1432"/>
    <property type="match status" value="1"/>
</dbReference>
<dbReference type="PANTHER" id="PTHR30005">
    <property type="entry name" value="EXOPOLYPHOSPHATASE"/>
    <property type="match status" value="1"/>
</dbReference>
<dbReference type="Proteomes" id="UP000009145">
    <property type="component" value="Chromosome"/>
</dbReference>
<evidence type="ECO:0000256" key="7">
    <source>
        <dbReference type="ARBA" id="ARBA00022475"/>
    </source>
</evidence>
<dbReference type="SUPFAM" id="SSF53067">
    <property type="entry name" value="Actin-like ATPase domain"/>
    <property type="match status" value="2"/>
</dbReference>
<evidence type="ECO:0000256" key="10">
    <source>
        <dbReference type="ARBA" id="ARBA00047607"/>
    </source>
</evidence>
<evidence type="ECO:0000313" key="14">
    <source>
        <dbReference type="Proteomes" id="UP000009145"/>
    </source>
</evidence>
<dbReference type="CDD" id="cd24053">
    <property type="entry name" value="ASKHA_NBD_EcPPX-GppA-like"/>
    <property type="match status" value="1"/>
</dbReference>
<sequence length="502" mass="56678">MQSDLETEEVLAAVDLGSNSFHMIIARLRDGQFQIMDRLREMVQLRAGLDKHNMLSDAAQKRAVACLERFGQRIRELPHSKVRIVGTNTLRNAENSRDFLRLARQALGHPIEIVTGEEEARLIYLGVARSLAFDNQRRLVMDIGGGSTEFIIGEGVSGQMRESLEMGCVSFTQQFFSDGHISAIQMHSAILAAAIRLRSIQRPYQRMGWVEAVGASGTIRCVADIVTAQGWTENGVITTTSLEKLIEALLTAGHQEKIDLQGLSDERKSVLPAGVAILKAAFDRLKIDRMVVSDGALREGLLYDLQGRIQHDDERDRTVQALIRRYQVDEAHARRVSEMAGQLFQQVAADWQLNQDEHLCKLQWAAQLHEVGLAISHYQYHKHAAYLVAHSDMPGFSREEQYALSAMMRGQRRSIPSKQINQLSEELQLPTLRLMVLLRLSLVFNRGRSEQTDTYVKLMVTEKGLKLTLPPDWLSDHPLTEADLKQEKHYLKSADIRLKIDT</sequence>
<dbReference type="FunFam" id="3.30.420.150:FF:000001">
    <property type="entry name" value="Guanosine-5'-triphosphate,3'-diphosphate pyrophosphatase"/>
    <property type="match status" value="1"/>
</dbReference>
<dbReference type="OrthoDB" id="9793035at2"/>
<reference evidence="13 14" key="1">
    <citation type="journal article" date="2012" name="J. Bacteriol.">
        <title>Complete genome sequences of Methylophaga sp. strain JAM1 and Methylophaga sp. strain JAM7.</title>
        <authorList>
            <person name="Villeneuve C."/>
            <person name="Martineau C."/>
            <person name="Mauffrey F."/>
            <person name="Villemur R."/>
        </authorList>
    </citation>
    <scope>NUCLEOTIDE SEQUENCE [LARGE SCALE GENOMIC DNA]</scope>
    <source>
        <strain evidence="13 14">JAM7</strain>
    </source>
</reference>
<dbReference type="NCBIfam" id="TIGR03706">
    <property type="entry name" value="exo_poly_only"/>
    <property type="match status" value="1"/>
</dbReference>
<evidence type="ECO:0000256" key="2">
    <source>
        <dbReference type="ARBA" id="ARBA00004202"/>
    </source>
</evidence>
<keyword evidence="7" id="KW-1003">Cell membrane</keyword>
<dbReference type="Gene3D" id="3.30.420.150">
    <property type="entry name" value="Exopolyphosphatase. Domain 2"/>
    <property type="match status" value="1"/>
</dbReference>
<comment type="subcellular location">
    <subcellularLocation>
        <location evidence="2">Cell membrane</location>
        <topology evidence="2">Peripheral membrane protein</topology>
    </subcellularLocation>
</comment>
<evidence type="ECO:0000256" key="5">
    <source>
        <dbReference type="ARBA" id="ARBA00012451"/>
    </source>
</evidence>
<dbReference type="InterPro" id="IPR048950">
    <property type="entry name" value="Ppx_GppA_C"/>
</dbReference>
<dbReference type="EMBL" id="CP003380">
    <property type="protein sequence ID" value="AFJ02951.1"/>
    <property type="molecule type" value="Genomic_DNA"/>
</dbReference>
<dbReference type="EC" id="3.6.1.11" evidence="5"/>
<dbReference type="InterPro" id="IPR003695">
    <property type="entry name" value="Ppx_GppA_N"/>
</dbReference>
<accession>I1YJ58</accession>
<evidence type="ECO:0000259" key="11">
    <source>
        <dbReference type="Pfam" id="PF02541"/>
    </source>
</evidence>
<evidence type="ECO:0000256" key="3">
    <source>
        <dbReference type="ARBA" id="ARBA00007125"/>
    </source>
</evidence>
<dbReference type="KEGG" id="mec:Q7C_1810"/>
<keyword evidence="9" id="KW-0472">Membrane</keyword>
<dbReference type="PANTHER" id="PTHR30005:SF14">
    <property type="entry name" value="EXOPOLYPHOSPHATASE"/>
    <property type="match status" value="1"/>
</dbReference>
<dbReference type="Gene3D" id="3.30.420.40">
    <property type="match status" value="1"/>
</dbReference>
<dbReference type="Pfam" id="PF21447">
    <property type="entry name" value="Ppx-GppA_III"/>
    <property type="match status" value="1"/>
</dbReference>
<dbReference type="PATRIC" id="fig|754477.3.peg.1781"/>
<evidence type="ECO:0000256" key="9">
    <source>
        <dbReference type="ARBA" id="ARBA00023136"/>
    </source>
</evidence>
<dbReference type="GO" id="GO:0006798">
    <property type="term" value="P:polyphosphate catabolic process"/>
    <property type="evidence" value="ECO:0007669"/>
    <property type="project" value="TreeGrafter"/>
</dbReference>
<dbReference type="GO" id="GO:0005886">
    <property type="term" value="C:plasma membrane"/>
    <property type="evidence" value="ECO:0007669"/>
    <property type="project" value="UniProtKB-SubCell"/>
</dbReference>